<feature type="transmembrane region" description="Helical" evidence="1">
    <location>
        <begin position="166"/>
        <end position="185"/>
    </location>
</feature>
<sequence length="422" mass="47263">MRTSEHLWSCRKQMDWFVDSPHVQHHWKLLRCLRPHPFISSFCVKMEGVLDFTLRLCVCKLMSSALLCSSVVTHTITAVSLCCSCLLLFTDLAVTVFLLYVWLMESWLTPFYLSSDIIALRFLLFLCKAYGVVLLLMPPLITVELLVDLLHAQDGRTKRRDASESLSSAIGYCGCLLAWSVSGIYSSHDWTLEQIAVETCREKGGHLLICLPDADEFSLVLPAMVVLLSLTGSLGLFRMRQSDSSENTQTGEKKHCLGPRRTHMSQTLVDSEKTANSCDVHMAGFVYDEPRWLCPGNGGVLCTQQTSLADNIEKQKQSSSHATFAQSETDLLLGVTSAEVKMWRQCVFNRTDLKSQSRHCWFPKRESPCSGQEIFTGLVCVVMVCVFPTAISGNIVLIFNLENLVVYSLKLLSLSVNRAPDL</sequence>
<name>A0ABR3MJX4_9TELE</name>
<keyword evidence="3" id="KW-1185">Reference proteome</keyword>
<keyword evidence="1" id="KW-0812">Transmembrane</keyword>
<keyword evidence="1" id="KW-1133">Transmembrane helix</keyword>
<feature type="transmembrane region" description="Helical" evidence="1">
    <location>
        <begin position="217"/>
        <end position="237"/>
    </location>
</feature>
<accession>A0ABR3MJX4</accession>
<feature type="transmembrane region" description="Helical" evidence="1">
    <location>
        <begin position="122"/>
        <end position="146"/>
    </location>
</feature>
<feature type="transmembrane region" description="Helical" evidence="1">
    <location>
        <begin position="79"/>
        <end position="102"/>
    </location>
</feature>
<keyword evidence="1" id="KW-0472">Membrane</keyword>
<organism evidence="2 3">
    <name type="scientific">Cirrhinus molitorella</name>
    <name type="common">mud carp</name>
    <dbReference type="NCBI Taxonomy" id="172907"/>
    <lineage>
        <taxon>Eukaryota</taxon>
        <taxon>Metazoa</taxon>
        <taxon>Chordata</taxon>
        <taxon>Craniata</taxon>
        <taxon>Vertebrata</taxon>
        <taxon>Euteleostomi</taxon>
        <taxon>Actinopterygii</taxon>
        <taxon>Neopterygii</taxon>
        <taxon>Teleostei</taxon>
        <taxon>Ostariophysi</taxon>
        <taxon>Cypriniformes</taxon>
        <taxon>Cyprinidae</taxon>
        <taxon>Labeoninae</taxon>
        <taxon>Labeonini</taxon>
        <taxon>Cirrhinus</taxon>
    </lineage>
</organism>
<feature type="transmembrane region" description="Helical" evidence="1">
    <location>
        <begin position="374"/>
        <end position="399"/>
    </location>
</feature>
<gene>
    <name evidence="2" type="ORF">QQF64_003042</name>
</gene>
<protein>
    <submittedName>
        <fullName evidence="2">Uncharacterized protein</fullName>
    </submittedName>
</protein>
<dbReference type="EMBL" id="JAYMGO010000011">
    <property type="protein sequence ID" value="KAL1265015.1"/>
    <property type="molecule type" value="Genomic_DNA"/>
</dbReference>
<comment type="caution">
    <text evidence="2">The sequence shown here is derived from an EMBL/GenBank/DDBJ whole genome shotgun (WGS) entry which is preliminary data.</text>
</comment>
<dbReference type="Proteomes" id="UP001558613">
    <property type="component" value="Unassembled WGS sequence"/>
</dbReference>
<reference evidence="2 3" key="1">
    <citation type="submission" date="2023-09" db="EMBL/GenBank/DDBJ databases">
        <authorList>
            <person name="Wang M."/>
        </authorList>
    </citation>
    <scope>NUCLEOTIDE SEQUENCE [LARGE SCALE GENOMIC DNA]</scope>
    <source>
        <strain evidence="2">GT-2023</strain>
        <tissue evidence="2">Liver</tissue>
    </source>
</reference>
<proteinExistence type="predicted"/>
<evidence type="ECO:0000313" key="3">
    <source>
        <dbReference type="Proteomes" id="UP001558613"/>
    </source>
</evidence>
<evidence type="ECO:0000313" key="2">
    <source>
        <dbReference type="EMBL" id="KAL1265015.1"/>
    </source>
</evidence>
<evidence type="ECO:0000256" key="1">
    <source>
        <dbReference type="SAM" id="Phobius"/>
    </source>
</evidence>